<proteinExistence type="inferred from homology"/>
<keyword evidence="7" id="KW-0496">Mitochondrion</keyword>
<sequence>MVKGWQSYEQLKTGSYNGKCQTSFYGRFRHFLDIVDPRTLFVTEFSLTKRRLRDDLITVHKYLHKEQIFNNGLFSLAKKDKTCSNSWKLKLNEFGLEIKRAFLTGRVINHWNNLPRSVVDSPSLTIFKSF</sequence>
<evidence type="ECO:0000256" key="5">
    <source>
        <dbReference type="ARBA" id="ARBA00022970"/>
    </source>
</evidence>
<dbReference type="GO" id="GO:0015075">
    <property type="term" value="F:monoatomic ion transmembrane transporter activity"/>
    <property type="evidence" value="ECO:0007669"/>
    <property type="project" value="InterPro"/>
</dbReference>
<dbReference type="GO" id="GO:0031966">
    <property type="term" value="C:mitochondrial membrane"/>
    <property type="evidence" value="ECO:0007669"/>
    <property type="project" value="UniProtKB-SubCell"/>
</dbReference>
<evidence type="ECO:0000256" key="4">
    <source>
        <dbReference type="ARBA" id="ARBA00022692"/>
    </source>
</evidence>
<dbReference type="GO" id="GO:0006865">
    <property type="term" value="P:amino acid transport"/>
    <property type="evidence" value="ECO:0007669"/>
    <property type="project" value="UniProtKB-KW"/>
</dbReference>
<evidence type="ECO:0000256" key="7">
    <source>
        <dbReference type="ARBA" id="ARBA00023128"/>
    </source>
</evidence>
<keyword evidence="3" id="KW-0813">Transport</keyword>
<dbReference type="InterPro" id="IPR004686">
    <property type="entry name" value="Mtc"/>
</dbReference>
<reference evidence="10" key="1">
    <citation type="journal article" date="2013" name="Nat. Genet.">
        <title>The draft genomes of soft-shell turtle and green sea turtle yield insights into the development and evolution of the turtle-specific body plan.</title>
        <authorList>
            <person name="Wang Z."/>
            <person name="Pascual-Anaya J."/>
            <person name="Zadissa A."/>
            <person name="Li W."/>
            <person name="Niimura Y."/>
            <person name="Huang Z."/>
            <person name="Li C."/>
            <person name="White S."/>
            <person name="Xiong Z."/>
            <person name="Fang D."/>
            <person name="Wang B."/>
            <person name="Ming Y."/>
            <person name="Chen Y."/>
            <person name="Zheng Y."/>
            <person name="Kuraku S."/>
            <person name="Pignatelli M."/>
            <person name="Herrero J."/>
            <person name="Beal K."/>
            <person name="Nozawa M."/>
            <person name="Li Q."/>
            <person name="Wang J."/>
            <person name="Zhang H."/>
            <person name="Yu L."/>
            <person name="Shigenobu S."/>
            <person name="Wang J."/>
            <person name="Liu J."/>
            <person name="Flicek P."/>
            <person name="Searle S."/>
            <person name="Wang J."/>
            <person name="Kuratani S."/>
            <person name="Yin Y."/>
            <person name="Aken B."/>
            <person name="Zhang G."/>
            <person name="Irie N."/>
        </authorList>
    </citation>
    <scope>NUCLEOTIDE SEQUENCE [LARGE SCALE GENOMIC DNA]</scope>
</reference>
<evidence type="ECO:0000256" key="2">
    <source>
        <dbReference type="ARBA" id="ARBA00005974"/>
    </source>
</evidence>
<protein>
    <submittedName>
        <fullName evidence="9">Sideroflexin-5</fullName>
    </submittedName>
</protein>
<accession>M7AWV9</accession>
<evidence type="ECO:0000313" key="9">
    <source>
        <dbReference type="EMBL" id="EMP24258.1"/>
    </source>
</evidence>
<dbReference type="Pfam" id="PF03820">
    <property type="entry name" value="SFXNs"/>
    <property type="match status" value="1"/>
</dbReference>
<gene>
    <name evidence="9" type="ORF">UY3_18679</name>
</gene>
<keyword evidence="5" id="KW-0029">Amino-acid transport</keyword>
<evidence type="ECO:0000256" key="6">
    <source>
        <dbReference type="ARBA" id="ARBA00022989"/>
    </source>
</evidence>
<keyword evidence="8" id="KW-0472">Membrane</keyword>
<keyword evidence="10" id="KW-1185">Reference proteome</keyword>
<evidence type="ECO:0000256" key="1">
    <source>
        <dbReference type="ARBA" id="ARBA00004225"/>
    </source>
</evidence>
<keyword evidence="4" id="KW-0812">Transmembrane</keyword>
<evidence type="ECO:0000256" key="8">
    <source>
        <dbReference type="ARBA" id="ARBA00023136"/>
    </source>
</evidence>
<comment type="similarity">
    <text evidence="2">Belongs to the sideroflexin family.</text>
</comment>
<dbReference type="AlphaFoldDB" id="M7AWV9"/>
<comment type="subcellular location">
    <subcellularLocation>
        <location evidence="1">Mitochondrion membrane</location>
        <topology evidence="1">Multi-pass membrane protein</topology>
    </subcellularLocation>
</comment>
<dbReference type="Proteomes" id="UP000031443">
    <property type="component" value="Unassembled WGS sequence"/>
</dbReference>
<evidence type="ECO:0000313" key="10">
    <source>
        <dbReference type="Proteomes" id="UP000031443"/>
    </source>
</evidence>
<dbReference type="EMBL" id="KB602878">
    <property type="protein sequence ID" value="EMP24258.1"/>
    <property type="molecule type" value="Genomic_DNA"/>
</dbReference>
<name>M7AWV9_CHEMY</name>
<evidence type="ECO:0000256" key="3">
    <source>
        <dbReference type="ARBA" id="ARBA00022448"/>
    </source>
</evidence>
<organism evidence="9 10">
    <name type="scientific">Chelonia mydas</name>
    <name type="common">Green sea-turtle</name>
    <name type="synonym">Chelonia agassizi</name>
    <dbReference type="NCBI Taxonomy" id="8469"/>
    <lineage>
        <taxon>Eukaryota</taxon>
        <taxon>Metazoa</taxon>
        <taxon>Chordata</taxon>
        <taxon>Craniata</taxon>
        <taxon>Vertebrata</taxon>
        <taxon>Euteleostomi</taxon>
        <taxon>Archelosauria</taxon>
        <taxon>Testudinata</taxon>
        <taxon>Testudines</taxon>
        <taxon>Cryptodira</taxon>
        <taxon>Durocryptodira</taxon>
        <taxon>Americhelydia</taxon>
        <taxon>Chelonioidea</taxon>
        <taxon>Cheloniidae</taxon>
        <taxon>Chelonia</taxon>
    </lineage>
</organism>
<keyword evidence="6" id="KW-1133">Transmembrane helix</keyword>